<dbReference type="Proteomes" id="UP001603857">
    <property type="component" value="Unassembled WGS sequence"/>
</dbReference>
<evidence type="ECO:0000313" key="2">
    <source>
        <dbReference type="Proteomes" id="UP001603857"/>
    </source>
</evidence>
<reference evidence="1 2" key="1">
    <citation type="submission" date="2024-08" db="EMBL/GenBank/DDBJ databases">
        <title>Insights into the chromosomal genome structure of Flemingia macrophylla.</title>
        <authorList>
            <person name="Ding Y."/>
            <person name="Zhao Y."/>
            <person name="Bi W."/>
            <person name="Wu M."/>
            <person name="Zhao G."/>
            <person name="Gong Y."/>
            <person name="Li W."/>
            <person name="Zhang P."/>
        </authorList>
    </citation>
    <scope>NUCLEOTIDE SEQUENCE [LARGE SCALE GENOMIC DNA]</scope>
    <source>
        <strain evidence="1">DYQJB</strain>
        <tissue evidence="1">Leaf</tissue>
    </source>
</reference>
<name>A0ABD1LFZ7_9FABA</name>
<evidence type="ECO:0000313" key="1">
    <source>
        <dbReference type="EMBL" id="KAL2322467.1"/>
    </source>
</evidence>
<dbReference type="AlphaFoldDB" id="A0ABD1LFZ7"/>
<accession>A0ABD1LFZ7</accession>
<protein>
    <submittedName>
        <fullName evidence="1">Uncharacterized protein</fullName>
    </submittedName>
</protein>
<gene>
    <name evidence="1" type="ORF">Fmac_026846</name>
</gene>
<sequence>MMFRNVVFNLNLLPHSRCSLSRISLLSLAKTLRPRDDYLKVLRSSISFLLFS</sequence>
<dbReference type="EMBL" id="JBGMDY010000009">
    <property type="protein sequence ID" value="KAL2322467.1"/>
    <property type="molecule type" value="Genomic_DNA"/>
</dbReference>
<proteinExistence type="predicted"/>
<keyword evidence="2" id="KW-1185">Reference proteome</keyword>
<comment type="caution">
    <text evidence="1">The sequence shown here is derived from an EMBL/GenBank/DDBJ whole genome shotgun (WGS) entry which is preliminary data.</text>
</comment>
<organism evidence="1 2">
    <name type="scientific">Flemingia macrophylla</name>
    <dbReference type="NCBI Taxonomy" id="520843"/>
    <lineage>
        <taxon>Eukaryota</taxon>
        <taxon>Viridiplantae</taxon>
        <taxon>Streptophyta</taxon>
        <taxon>Embryophyta</taxon>
        <taxon>Tracheophyta</taxon>
        <taxon>Spermatophyta</taxon>
        <taxon>Magnoliopsida</taxon>
        <taxon>eudicotyledons</taxon>
        <taxon>Gunneridae</taxon>
        <taxon>Pentapetalae</taxon>
        <taxon>rosids</taxon>
        <taxon>fabids</taxon>
        <taxon>Fabales</taxon>
        <taxon>Fabaceae</taxon>
        <taxon>Papilionoideae</taxon>
        <taxon>50 kb inversion clade</taxon>
        <taxon>NPAAA clade</taxon>
        <taxon>indigoferoid/millettioid clade</taxon>
        <taxon>Phaseoleae</taxon>
        <taxon>Flemingia</taxon>
    </lineage>
</organism>